<dbReference type="PANTHER" id="PTHR31234">
    <property type="entry name" value="LATE EMBRYOGENESIS ABUNDANT (LEA) HYDROXYPROLINE-RICH GLYCOPROTEIN FAMILY"/>
    <property type="match status" value="1"/>
</dbReference>
<evidence type="ECO:0000256" key="1">
    <source>
        <dbReference type="ARBA" id="ARBA00004370"/>
    </source>
</evidence>
<comment type="subcellular location">
    <subcellularLocation>
        <location evidence="1">Membrane</location>
    </subcellularLocation>
</comment>
<keyword evidence="2" id="KW-0472">Membrane</keyword>
<keyword evidence="4" id="KW-1185">Reference proteome</keyword>
<name>A0A804M2X6_MAIZE</name>
<reference evidence="3" key="3">
    <citation type="submission" date="2021-05" db="UniProtKB">
        <authorList>
            <consortium name="EnsemblPlants"/>
        </authorList>
    </citation>
    <scope>IDENTIFICATION</scope>
    <source>
        <strain evidence="3">cv. B73</strain>
    </source>
</reference>
<evidence type="ECO:0008006" key="5">
    <source>
        <dbReference type="Google" id="ProtNLM"/>
    </source>
</evidence>
<dbReference type="GO" id="GO:0098542">
    <property type="term" value="P:defense response to other organism"/>
    <property type="evidence" value="ECO:0007669"/>
    <property type="project" value="InterPro"/>
</dbReference>
<evidence type="ECO:0000313" key="3">
    <source>
        <dbReference type="EnsemblPlants" id="Zm00001eb055160_P001"/>
    </source>
</evidence>
<dbReference type="Proteomes" id="UP000007305">
    <property type="component" value="Chromosome 1"/>
</dbReference>
<dbReference type="Gramene" id="Zm00001eb055160_T001">
    <property type="protein sequence ID" value="Zm00001eb055160_P001"/>
    <property type="gene ID" value="Zm00001eb055160"/>
</dbReference>
<evidence type="ECO:0000256" key="2">
    <source>
        <dbReference type="ARBA" id="ARBA00023136"/>
    </source>
</evidence>
<dbReference type="GO" id="GO:0016020">
    <property type="term" value="C:membrane"/>
    <property type="evidence" value="ECO:0007669"/>
    <property type="project" value="UniProtKB-SubCell"/>
</dbReference>
<reference evidence="4" key="1">
    <citation type="submission" date="2015-12" db="EMBL/GenBank/DDBJ databases">
        <title>Update maize B73 reference genome by single molecule sequencing technologies.</title>
        <authorList>
            <consortium name="Maize Genome Sequencing Project"/>
            <person name="Ware D."/>
        </authorList>
    </citation>
    <scope>NUCLEOTIDE SEQUENCE [LARGE SCALE GENOMIC DNA]</scope>
    <source>
        <strain evidence="4">cv. B73</strain>
    </source>
</reference>
<protein>
    <recommendedName>
        <fullName evidence="5">Late embryogenesis abundant protein</fullName>
    </recommendedName>
</protein>
<sequence length="151" mass="15758">MADVEGVRGGGASASTAVQLQEAPPRAPYVAVRAASLYVLVYGQTGALDDVQITVRVEARNGNTHSAAYFSRLECRLAFAGATLAVLRAYPFRVPAKGVLPLAYVARAEGAPLGDAGSVAMEAALRDGVVPFRVEGEARMRWKVAGIVGVD</sequence>
<evidence type="ECO:0000313" key="4">
    <source>
        <dbReference type="Proteomes" id="UP000007305"/>
    </source>
</evidence>
<proteinExistence type="predicted"/>
<accession>A0A804M2X6</accession>
<organism evidence="3 4">
    <name type="scientific">Zea mays</name>
    <name type="common">Maize</name>
    <dbReference type="NCBI Taxonomy" id="4577"/>
    <lineage>
        <taxon>Eukaryota</taxon>
        <taxon>Viridiplantae</taxon>
        <taxon>Streptophyta</taxon>
        <taxon>Embryophyta</taxon>
        <taxon>Tracheophyta</taxon>
        <taxon>Spermatophyta</taxon>
        <taxon>Magnoliopsida</taxon>
        <taxon>Liliopsida</taxon>
        <taxon>Poales</taxon>
        <taxon>Poaceae</taxon>
        <taxon>PACMAD clade</taxon>
        <taxon>Panicoideae</taxon>
        <taxon>Andropogonodae</taxon>
        <taxon>Andropogoneae</taxon>
        <taxon>Tripsacinae</taxon>
        <taxon>Zea</taxon>
    </lineage>
</organism>
<reference evidence="3" key="2">
    <citation type="submission" date="2019-07" db="EMBL/GenBank/DDBJ databases">
        <authorList>
            <person name="Seetharam A."/>
            <person name="Woodhouse M."/>
            <person name="Cannon E."/>
        </authorList>
    </citation>
    <scope>NUCLEOTIDE SEQUENCE [LARGE SCALE GENOMIC DNA]</scope>
    <source>
        <strain evidence="3">cv. B73</strain>
    </source>
</reference>
<dbReference type="AlphaFoldDB" id="A0A804M2X6"/>
<dbReference type="InterPro" id="IPR044839">
    <property type="entry name" value="NDR1-like"/>
</dbReference>
<dbReference type="InParanoid" id="A0A804M2X6"/>
<dbReference type="PANTHER" id="PTHR31234:SF66">
    <property type="entry name" value="LATE EMBRYOGENESIS ABUNDANT PROTEIN"/>
    <property type="match status" value="1"/>
</dbReference>
<dbReference type="EnsemblPlants" id="Zm00001eb055160_T001">
    <property type="protein sequence ID" value="Zm00001eb055160_P001"/>
    <property type="gene ID" value="Zm00001eb055160"/>
</dbReference>